<sequence length="91" mass="9592">MRACSCWQLVEFGTDFVGVGAAAEFLEDRQGSLPGITGGRPVAGGEMDVAEISERPAFRWAVAEFPPPGDGPLVVGAGQGLLAEVVCWLWE</sequence>
<keyword evidence="2" id="KW-1185">Reference proteome</keyword>
<accession>A0ABR6B9W1</accession>
<reference evidence="1 2" key="1">
    <citation type="submission" date="2020-08" db="EMBL/GenBank/DDBJ databases">
        <title>Genomic Encyclopedia of Archaeal and Bacterial Type Strains, Phase II (KMG-II): from individual species to whole genera.</title>
        <authorList>
            <person name="Goeker M."/>
        </authorList>
    </citation>
    <scope>NUCLEOTIDE SEQUENCE [LARGE SCALE GENOMIC DNA]</scope>
    <source>
        <strain evidence="1 2">DSM 43850</strain>
    </source>
</reference>
<comment type="caution">
    <text evidence="1">The sequence shown here is derived from an EMBL/GenBank/DDBJ whole genome shotgun (WGS) entry which is preliminary data.</text>
</comment>
<dbReference type="Proteomes" id="UP000517916">
    <property type="component" value="Unassembled WGS sequence"/>
</dbReference>
<organism evidence="1 2">
    <name type="scientific">Kutzneria viridogrisea</name>
    <dbReference type="NCBI Taxonomy" id="47990"/>
    <lineage>
        <taxon>Bacteria</taxon>
        <taxon>Bacillati</taxon>
        <taxon>Actinomycetota</taxon>
        <taxon>Actinomycetes</taxon>
        <taxon>Pseudonocardiales</taxon>
        <taxon>Pseudonocardiaceae</taxon>
        <taxon>Kutzneria</taxon>
    </lineage>
</organism>
<dbReference type="EMBL" id="JACJID010000001">
    <property type="protein sequence ID" value="MBA8923658.1"/>
    <property type="molecule type" value="Genomic_DNA"/>
</dbReference>
<gene>
    <name evidence="1" type="ORF">BC739_000855</name>
</gene>
<proteinExistence type="predicted"/>
<dbReference type="RefSeq" id="WP_318295910.1">
    <property type="nucleotide sequence ID" value="NZ_BAAABQ010000062.1"/>
</dbReference>
<evidence type="ECO:0000313" key="1">
    <source>
        <dbReference type="EMBL" id="MBA8923658.1"/>
    </source>
</evidence>
<evidence type="ECO:0000313" key="2">
    <source>
        <dbReference type="Proteomes" id="UP000517916"/>
    </source>
</evidence>
<name>A0ABR6B9W1_9PSEU</name>
<protein>
    <submittedName>
        <fullName evidence="1">Uncharacterized protein</fullName>
    </submittedName>
</protein>